<comment type="caution">
    <text evidence="1">The sequence shown here is derived from an EMBL/GenBank/DDBJ whole genome shotgun (WGS) entry which is preliminary data.</text>
</comment>
<keyword evidence="2" id="KW-1185">Reference proteome</keyword>
<dbReference type="Proteomes" id="UP000028824">
    <property type="component" value="Unassembled WGS sequence"/>
</dbReference>
<gene>
    <name evidence="1" type="ORF">CG50_07430</name>
</gene>
<proteinExistence type="predicted"/>
<evidence type="ECO:0000313" key="2">
    <source>
        <dbReference type="Proteomes" id="UP000028824"/>
    </source>
</evidence>
<dbReference type="STRING" id="1105367.CG50_07430"/>
<protein>
    <recommendedName>
        <fullName evidence="3">Peptidase C39 domain-containing protein</fullName>
    </recommendedName>
</protein>
<reference evidence="1 2" key="1">
    <citation type="submission" date="2014-03" db="EMBL/GenBank/DDBJ databases">
        <title>Genome of Paenirhodobacter enshiensis DW2-9.</title>
        <authorList>
            <person name="Wang D."/>
            <person name="Wang G."/>
        </authorList>
    </citation>
    <scope>NUCLEOTIDE SEQUENCE [LARGE SCALE GENOMIC DNA]</scope>
    <source>
        <strain evidence="1 2">DW2-9</strain>
    </source>
</reference>
<evidence type="ECO:0000313" key="1">
    <source>
        <dbReference type="EMBL" id="KFI24953.1"/>
    </source>
</evidence>
<dbReference type="AlphaFoldDB" id="A0A086XSF3"/>
<dbReference type="EMBL" id="JFZB01000031">
    <property type="protein sequence ID" value="KFI24953.1"/>
    <property type="molecule type" value="Genomic_DNA"/>
</dbReference>
<organism evidence="1 2">
    <name type="scientific">Paenirhodobacter enshiensis</name>
    <dbReference type="NCBI Taxonomy" id="1105367"/>
    <lineage>
        <taxon>Bacteria</taxon>
        <taxon>Pseudomonadati</taxon>
        <taxon>Pseudomonadota</taxon>
        <taxon>Alphaproteobacteria</taxon>
        <taxon>Rhodobacterales</taxon>
        <taxon>Rhodobacter group</taxon>
        <taxon>Paenirhodobacter</taxon>
    </lineage>
</organism>
<sequence length="201" mass="22155">MHPGAAMTEPWQQGNLDALCGLYAIINALRLLHAPTGGLSRQVCKTLYRDGLEAACRTRDGLAPIFDGMTQARQMKVAKAIFKSRALRDRAPSVLRKPQTGIVCNADLDRIWQDCLGRGDVLLADFDGRISHHTVICGLSDARIFLFDSDNMRFVFRRTLQLSATPDGKLILNSVVPIGPCSRSLGRKAHTRNGRSARQTL</sequence>
<name>A0A086XSF3_9RHOB</name>
<evidence type="ECO:0008006" key="3">
    <source>
        <dbReference type="Google" id="ProtNLM"/>
    </source>
</evidence>
<accession>A0A086XSF3</accession>